<feature type="transmembrane region" description="Helical" evidence="1">
    <location>
        <begin position="46"/>
        <end position="65"/>
    </location>
</feature>
<evidence type="ECO:0008006" key="4">
    <source>
        <dbReference type="Google" id="ProtNLM"/>
    </source>
</evidence>
<dbReference type="Proteomes" id="UP000316429">
    <property type="component" value="Unassembled WGS sequence"/>
</dbReference>
<dbReference type="OrthoDB" id="9920914at2"/>
<accession>A0A504U0S2</accession>
<dbReference type="RefSeq" id="WP_140829584.1">
    <property type="nucleotide sequence ID" value="NZ_VFYP01000002.1"/>
</dbReference>
<reference evidence="2 3" key="1">
    <citation type="submission" date="2019-06" db="EMBL/GenBank/DDBJ databases">
        <title>Rhizobium sp. CL12 isolated from roots of soybean.</title>
        <authorList>
            <person name="Wang C."/>
        </authorList>
    </citation>
    <scope>NUCLEOTIDE SEQUENCE [LARGE SCALE GENOMIC DNA]</scope>
    <source>
        <strain evidence="2 3">CL12</strain>
    </source>
</reference>
<feature type="transmembrane region" description="Helical" evidence="1">
    <location>
        <begin position="5"/>
        <end position="21"/>
    </location>
</feature>
<organism evidence="2 3">
    <name type="scientific">Rhizobium glycinendophyticum</name>
    <dbReference type="NCBI Taxonomy" id="2589807"/>
    <lineage>
        <taxon>Bacteria</taxon>
        <taxon>Pseudomonadati</taxon>
        <taxon>Pseudomonadota</taxon>
        <taxon>Alphaproteobacteria</taxon>
        <taxon>Hyphomicrobiales</taxon>
        <taxon>Rhizobiaceae</taxon>
        <taxon>Rhizobium/Agrobacterium group</taxon>
        <taxon>Rhizobium</taxon>
    </lineage>
</organism>
<keyword evidence="3" id="KW-1185">Reference proteome</keyword>
<comment type="caution">
    <text evidence="2">The sequence shown here is derived from an EMBL/GenBank/DDBJ whole genome shotgun (WGS) entry which is preliminary data.</text>
</comment>
<protein>
    <recommendedName>
        <fullName evidence="4">DUF3955 domain-containing protein</fullName>
    </recommendedName>
</protein>
<dbReference type="EMBL" id="VFYP01000002">
    <property type="protein sequence ID" value="TPP07087.1"/>
    <property type="molecule type" value="Genomic_DNA"/>
</dbReference>
<name>A0A504U0S2_9HYPH</name>
<keyword evidence="1" id="KW-0812">Transmembrane</keyword>
<proteinExistence type="predicted"/>
<dbReference type="AlphaFoldDB" id="A0A504U0S2"/>
<evidence type="ECO:0000313" key="3">
    <source>
        <dbReference type="Proteomes" id="UP000316429"/>
    </source>
</evidence>
<evidence type="ECO:0000256" key="1">
    <source>
        <dbReference type="SAM" id="Phobius"/>
    </source>
</evidence>
<evidence type="ECO:0000313" key="2">
    <source>
        <dbReference type="EMBL" id="TPP07087.1"/>
    </source>
</evidence>
<keyword evidence="1" id="KW-1133">Transmembrane helix</keyword>
<keyword evidence="1" id="KW-0472">Membrane</keyword>
<gene>
    <name evidence="2" type="ORF">FJQ55_15625</name>
</gene>
<dbReference type="PROSITE" id="PS51257">
    <property type="entry name" value="PROKAR_LIPOPROTEIN"/>
    <property type="match status" value="1"/>
</dbReference>
<sequence length="72" mass="8157">MNTRAIIAFAVLALIACWFWWQEEEKFCEAFDEDASPAAFTLCVPLSPFAAVGIVIICCVAILWMKRRKSSR</sequence>